<dbReference type="OrthoDB" id="4982047at2759"/>
<dbReference type="EMBL" id="PVQB02000037">
    <property type="protein sequence ID" value="KAF4344891.1"/>
    <property type="molecule type" value="Genomic_DNA"/>
</dbReference>
<protein>
    <submittedName>
        <fullName evidence="1">Uncharacterized protein</fullName>
    </submittedName>
</protein>
<keyword evidence="2" id="KW-1185">Reference proteome</keyword>
<reference evidence="1" key="2">
    <citation type="submission" date="2020-02" db="EMBL/GenBank/DDBJ databases">
        <title>Identification and distribution of gene clusters putatively required for synthesis of sphingolipid metabolism inhibitors in phylogenetically diverse species of the filamentous fungus Fusarium.</title>
        <authorList>
            <person name="Kim H.-S."/>
            <person name="Busman M."/>
            <person name="Brown D.W."/>
            <person name="Divon H."/>
            <person name="Uhlig S."/>
            <person name="Proctor R.H."/>
        </authorList>
    </citation>
    <scope>NUCLEOTIDE SEQUENCE</scope>
    <source>
        <strain evidence="1">NRRL 25174</strain>
    </source>
</reference>
<reference evidence="1" key="1">
    <citation type="journal article" date="2017" name="Mycologia">
        <title>Fusarium algeriense, sp. nov., a novel toxigenic crown rot pathogen of durum wheat from Algeria is nested in the Fusarium burgessii species complex.</title>
        <authorList>
            <person name="Laraba I."/>
            <person name="Keddad A."/>
            <person name="Boureghda H."/>
            <person name="Abdallah N."/>
            <person name="Vaughan M.M."/>
            <person name="Proctor R.H."/>
            <person name="Busman M."/>
            <person name="O'Donnell K."/>
        </authorList>
    </citation>
    <scope>NUCLEOTIDE SEQUENCE</scope>
    <source>
        <strain evidence="1">NRRL 25174</strain>
    </source>
</reference>
<gene>
    <name evidence="1" type="ORF">FBEOM_1177</name>
</gene>
<accession>A0A9P5E1C7</accession>
<organism evidence="1 2">
    <name type="scientific">Fusarium beomiforme</name>
    <dbReference type="NCBI Taxonomy" id="44412"/>
    <lineage>
        <taxon>Eukaryota</taxon>
        <taxon>Fungi</taxon>
        <taxon>Dikarya</taxon>
        <taxon>Ascomycota</taxon>
        <taxon>Pezizomycotina</taxon>
        <taxon>Sordariomycetes</taxon>
        <taxon>Hypocreomycetidae</taxon>
        <taxon>Hypocreales</taxon>
        <taxon>Nectriaceae</taxon>
        <taxon>Fusarium</taxon>
        <taxon>Fusarium burgessii species complex</taxon>
    </lineage>
</organism>
<name>A0A9P5E1C7_9HYPO</name>
<proteinExistence type="predicted"/>
<evidence type="ECO:0000313" key="1">
    <source>
        <dbReference type="EMBL" id="KAF4344891.1"/>
    </source>
</evidence>
<comment type="caution">
    <text evidence="1">The sequence shown here is derived from an EMBL/GenBank/DDBJ whole genome shotgun (WGS) entry which is preliminary data.</text>
</comment>
<dbReference type="AlphaFoldDB" id="A0A9P5E1C7"/>
<sequence>MLQFLLQTNCPPSIVKLFLKQVNDEDLTFNYFGGCWDLNRGLEEISDLLSILFDDMFAPWIYKGDSTRSMGDDLEAKIDLLTQYQGANRFELYMLREILAAQ</sequence>
<evidence type="ECO:0000313" key="2">
    <source>
        <dbReference type="Proteomes" id="UP000730481"/>
    </source>
</evidence>
<dbReference type="Proteomes" id="UP000730481">
    <property type="component" value="Unassembled WGS sequence"/>
</dbReference>